<evidence type="ECO:0000313" key="3">
    <source>
        <dbReference type="Proteomes" id="UP001646157"/>
    </source>
</evidence>
<proteinExistence type="predicted"/>
<dbReference type="Proteomes" id="UP001646157">
    <property type="component" value="Unassembled WGS sequence"/>
</dbReference>
<keyword evidence="3" id="KW-1185">Reference proteome</keyword>
<evidence type="ECO:0000313" key="2">
    <source>
        <dbReference type="EMBL" id="MBM7586558.1"/>
    </source>
</evidence>
<reference evidence="2 3" key="1">
    <citation type="submission" date="2021-01" db="EMBL/GenBank/DDBJ databases">
        <title>Genomic Encyclopedia of Type Strains, Phase IV (KMG-IV): sequencing the most valuable type-strain genomes for metagenomic binning, comparative biology and taxonomic classification.</title>
        <authorList>
            <person name="Goeker M."/>
        </authorList>
    </citation>
    <scope>NUCLEOTIDE SEQUENCE [LARGE SCALE GENOMIC DNA]</scope>
    <source>
        <strain evidence="2 3">DSM 24834</strain>
    </source>
</reference>
<organism evidence="2 3">
    <name type="scientific">Rossellomorea pakistanensis</name>
    <dbReference type="NCBI Taxonomy" id="992288"/>
    <lineage>
        <taxon>Bacteria</taxon>
        <taxon>Bacillati</taxon>
        <taxon>Bacillota</taxon>
        <taxon>Bacilli</taxon>
        <taxon>Bacillales</taxon>
        <taxon>Bacillaceae</taxon>
        <taxon>Rossellomorea</taxon>
    </lineage>
</organism>
<sequence length="93" mass="11154">MGYIAPIPHHQYKQYAEREMKIVYDPFKFVPIPRINLKSKLKEKDHTRLQQKFSRRKKKHPTLINKKIMHDSSISPDFLAEFTGKGIHFNEYV</sequence>
<feature type="region of interest" description="Disordered" evidence="1">
    <location>
        <begin position="43"/>
        <end position="62"/>
    </location>
</feature>
<protein>
    <submittedName>
        <fullName evidence="2">Uncharacterized protein</fullName>
    </submittedName>
</protein>
<accession>A0ABS2NFC0</accession>
<evidence type="ECO:0000256" key="1">
    <source>
        <dbReference type="SAM" id="MobiDB-lite"/>
    </source>
</evidence>
<name>A0ABS2NFC0_9BACI</name>
<gene>
    <name evidence="2" type="ORF">JOC86_003110</name>
</gene>
<dbReference type="RefSeq" id="WP_205173769.1">
    <property type="nucleotide sequence ID" value="NZ_JAFBDZ010000003.1"/>
</dbReference>
<comment type="caution">
    <text evidence="2">The sequence shown here is derived from an EMBL/GenBank/DDBJ whole genome shotgun (WGS) entry which is preliminary data.</text>
</comment>
<dbReference type="EMBL" id="JAFBDZ010000003">
    <property type="protein sequence ID" value="MBM7586558.1"/>
    <property type="molecule type" value="Genomic_DNA"/>
</dbReference>